<gene>
    <name evidence="2" type="ORF">DWQ67_03875</name>
</gene>
<dbReference type="RefSeq" id="WP_121484291.1">
    <property type="nucleotide sequence ID" value="NZ_QQXL01000002.1"/>
</dbReference>
<reference evidence="2 3" key="1">
    <citation type="submission" date="2018-07" db="EMBL/GenBank/DDBJ databases">
        <title>Arthrobacter sp. nov., isolated from raw cow's milk with high bacterial count.</title>
        <authorList>
            <person name="Hahne J."/>
            <person name="Isele D."/>
            <person name="Lipski A."/>
        </authorList>
    </citation>
    <scope>NUCLEOTIDE SEQUENCE [LARGE SCALE GENOMIC DNA]</scope>
    <source>
        <strain evidence="2 3">JZ R-183</strain>
    </source>
</reference>
<dbReference type="EMBL" id="QQXL01000002">
    <property type="protein sequence ID" value="RKW70955.1"/>
    <property type="molecule type" value="Genomic_DNA"/>
</dbReference>
<accession>A0A496PKL2</accession>
<name>A0A496PKL2_9MICC</name>
<organism evidence="2 3">
    <name type="scientific">Galactobacter caseinivorans</name>
    <dbReference type="NCBI Taxonomy" id="2676123"/>
    <lineage>
        <taxon>Bacteria</taxon>
        <taxon>Bacillati</taxon>
        <taxon>Actinomycetota</taxon>
        <taxon>Actinomycetes</taxon>
        <taxon>Micrococcales</taxon>
        <taxon>Micrococcaceae</taxon>
        <taxon>Galactobacter</taxon>
    </lineage>
</organism>
<sequence>MVAELFKLNDAEILPISVRHNGKQGVKDTGYTRIERAGHAAPPSRPARLSTAQHGNVPANERSPGETRSLTEAFPSG</sequence>
<evidence type="ECO:0000313" key="3">
    <source>
        <dbReference type="Proteomes" id="UP000273119"/>
    </source>
</evidence>
<evidence type="ECO:0000313" key="2">
    <source>
        <dbReference type="EMBL" id="RKW70955.1"/>
    </source>
</evidence>
<proteinExistence type="predicted"/>
<evidence type="ECO:0000256" key="1">
    <source>
        <dbReference type="SAM" id="MobiDB-lite"/>
    </source>
</evidence>
<dbReference type="AlphaFoldDB" id="A0A496PKL2"/>
<feature type="region of interest" description="Disordered" evidence="1">
    <location>
        <begin position="37"/>
        <end position="77"/>
    </location>
</feature>
<dbReference type="Proteomes" id="UP000273119">
    <property type="component" value="Unassembled WGS sequence"/>
</dbReference>
<protein>
    <submittedName>
        <fullName evidence="2">Uncharacterized protein</fullName>
    </submittedName>
</protein>
<comment type="caution">
    <text evidence="2">The sequence shown here is derived from an EMBL/GenBank/DDBJ whole genome shotgun (WGS) entry which is preliminary data.</text>
</comment>
<keyword evidence="3" id="KW-1185">Reference proteome</keyword>